<reference evidence="3 4" key="1">
    <citation type="submission" date="2022-02" db="EMBL/GenBank/DDBJ databases">
        <title>Phenotypic, genotypic and serological characterization of Edwardsiella ictaluri from catfish and ornamental fish species.</title>
        <authorList>
            <person name="Rose D."/>
            <person name="Tekedar H.C."/>
            <person name="Waldbieser G.C."/>
            <person name="Aarattuthodi S."/>
            <person name="Griffin M.J."/>
        </authorList>
    </citation>
    <scope>NUCLEOTIDE SEQUENCE [LARGE SCALE GENOMIC DNA]</scope>
    <source>
        <strain evidence="3 4">13 TAL-140 K3</strain>
    </source>
</reference>
<sequence>MASGAISPWGYEVLDIHNGQSVLCQGGHPTLLWIRADGSLNGIGAGKMPIGMFGRAEYEDHSLTQDPSDWLCLCSEGVSGYDSPQGELPGEVRLRREQQAQSHAVAAHLLQALAALSCWHYPDEEALRQHFSDDISRLMITCGADGLQGRIEGNI</sequence>
<dbReference type="InterPro" id="IPR001932">
    <property type="entry name" value="PPM-type_phosphatase-like_dom"/>
</dbReference>
<dbReference type="EMBL" id="CP092014">
    <property type="protein sequence ID" value="WFN96988.1"/>
    <property type="molecule type" value="Genomic_DNA"/>
</dbReference>
<proteinExistence type="predicted"/>
<gene>
    <name evidence="3" type="ORF">MAY91_02340</name>
</gene>
<dbReference type="Gene3D" id="3.60.40.10">
    <property type="entry name" value="PPM-type phosphatase domain"/>
    <property type="match status" value="1"/>
</dbReference>
<dbReference type="PANTHER" id="PTHR43156:SF2">
    <property type="entry name" value="STAGE II SPORULATION PROTEIN E"/>
    <property type="match status" value="1"/>
</dbReference>
<dbReference type="InterPro" id="IPR052016">
    <property type="entry name" value="Bact_Sigma-Reg"/>
</dbReference>
<evidence type="ECO:0000259" key="2">
    <source>
        <dbReference type="Pfam" id="PF07228"/>
    </source>
</evidence>
<protein>
    <submittedName>
        <fullName evidence="3">Serine/threonine-protein phosphatase</fullName>
    </submittedName>
</protein>
<evidence type="ECO:0000313" key="4">
    <source>
        <dbReference type="Proteomes" id="UP001222680"/>
    </source>
</evidence>
<dbReference type="PANTHER" id="PTHR43156">
    <property type="entry name" value="STAGE II SPORULATION PROTEIN E-RELATED"/>
    <property type="match status" value="1"/>
</dbReference>
<feature type="domain" description="PPM-type phosphatase" evidence="2">
    <location>
        <begin position="13"/>
        <end position="141"/>
    </location>
</feature>
<evidence type="ECO:0000256" key="1">
    <source>
        <dbReference type="ARBA" id="ARBA00022801"/>
    </source>
</evidence>
<keyword evidence="4" id="KW-1185">Reference proteome</keyword>
<evidence type="ECO:0000313" key="3">
    <source>
        <dbReference type="EMBL" id="WFN96988.1"/>
    </source>
</evidence>
<dbReference type="Proteomes" id="UP001222680">
    <property type="component" value="Chromosome"/>
</dbReference>
<keyword evidence="1" id="KW-0378">Hydrolase</keyword>
<name>A0ABY8GHN7_EDWIC</name>
<accession>A0ABY8GHN7</accession>
<organism evidence="3 4">
    <name type="scientific">Edwardsiella ictaluri</name>
    <dbReference type="NCBI Taxonomy" id="67780"/>
    <lineage>
        <taxon>Bacteria</taxon>
        <taxon>Pseudomonadati</taxon>
        <taxon>Pseudomonadota</taxon>
        <taxon>Gammaproteobacteria</taxon>
        <taxon>Enterobacterales</taxon>
        <taxon>Hafniaceae</taxon>
        <taxon>Edwardsiella</taxon>
    </lineage>
</organism>
<dbReference type="InterPro" id="IPR036457">
    <property type="entry name" value="PPM-type-like_dom_sf"/>
</dbReference>
<dbReference type="RefSeq" id="WP_232347300.1">
    <property type="nucleotide sequence ID" value="NZ_AP028097.1"/>
</dbReference>
<dbReference type="Pfam" id="PF07228">
    <property type="entry name" value="SpoIIE"/>
    <property type="match status" value="1"/>
</dbReference>